<evidence type="ECO:0000256" key="1">
    <source>
        <dbReference type="SAM" id="MobiDB-lite"/>
    </source>
</evidence>
<dbReference type="Proteomes" id="UP000281553">
    <property type="component" value="Unassembled WGS sequence"/>
</dbReference>
<dbReference type="AlphaFoldDB" id="A0A3P7LC29"/>
<keyword evidence="3" id="KW-1185">Reference proteome</keyword>
<organism evidence="2 3">
    <name type="scientific">Dibothriocephalus latus</name>
    <name type="common">Fish tapeworm</name>
    <name type="synonym">Diphyllobothrium latum</name>
    <dbReference type="NCBI Taxonomy" id="60516"/>
    <lineage>
        <taxon>Eukaryota</taxon>
        <taxon>Metazoa</taxon>
        <taxon>Spiralia</taxon>
        <taxon>Lophotrochozoa</taxon>
        <taxon>Platyhelminthes</taxon>
        <taxon>Cestoda</taxon>
        <taxon>Eucestoda</taxon>
        <taxon>Diphyllobothriidea</taxon>
        <taxon>Diphyllobothriidae</taxon>
        <taxon>Dibothriocephalus</taxon>
    </lineage>
</organism>
<dbReference type="OrthoDB" id="6252983at2759"/>
<accession>A0A3P7LC29</accession>
<sequence>MACRNPTAAAPPGDLVMGDDKYTETMVIVNQSGTQEPEQYLSPLPSQLNYSNDTGTETGVAMAEADAERNLKLLRLKVNVSLPRSESSTRIRRWSKAPAPPQPPPKTSWFSRRSKPTVETPAEPDNAFTRLTADPRLPFTGPTEPDATSARDLDNASPLTLGLCEQFPCHYCIFVYSRPSDADDDTFPFRRSEIVAHVNDAPHDATRMKILDSPEYRDAVRDRRIVYIEINSNCRIRLGELEGRKSLKRGLPRRRLTIAGPTFSHICVAVQLLEHMFPRLMQYALYPYRLPSPASANYTSKDKLTVNYNDYVTRQPAWLGLVPNIVERGSWANF</sequence>
<evidence type="ECO:0000313" key="3">
    <source>
        <dbReference type="Proteomes" id="UP000281553"/>
    </source>
</evidence>
<protein>
    <submittedName>
        <fullName evidence="2">Uncharacterized protein</fullName>
    </submittedName>
</protein>
<name>A0A3P7LC29_DIBLA</name>
<dbReference type="EMBL" id="UYRU01047038">
    <property type="protein sequence ID" value="VDN09427.1"/>
    <property type="molecule type" value="Genomic_DNA"/>
</dbReference>
<evidence type="ECO:0000313" key="2">
    <source>
        <dbReference type="EMBL" id="VDN09427.1"/>
    </source>
</evidence>
<feature type="region of interest" description="Disordered" evidence="1">
    <location>
        <begin position="87"/>
        <end position="153"/>
    </location>
</feature>
<gene>
    <name evidence="2" type="ORF">DILT_LOCUS5258</name>
</gene>
<proteinExistence type="predicted"/>
<reference evidence="2 3" key="1">
    <citation type="submission" date="2018-11" db="EMBL/GenBank/DDBJ databases">
        <authorList>
            <consortium name="Pathogen Informatics"/>
        </authorList>
    </citation>
    <scope>NUCLEOTIDE SEQUENCE [LARGE SCALE GENOMIC DNA]</scope>
</reference>